<dbReference type="RefSeq" id="WP_182219711.1">
    <property type="nucleotide sequence ID" value="NZ_JACEZS010000018.1"/>
</dbReference>
<dbReference type="EMBL" id="JACEZS010000018">
    <property type="protein sequence ID" value="MBA5607499.1"/>
    <property type="molecule type" value="Genomic_DNA"/>
</dbReference>
<keyword evidence="1" id="KW-0472">Membrane</keyword>
<keyword evidence="1" id="KW-0812">Transmembrane</keyword>
<accession>A0A7W2EKE7</accession>
<name>A0A7W2EKE7_9BURK</name>
<evidence type="ECO:0000313" key="2">
    <source>
        <dbReference type="EMBL" id="MBA5607499.1"/>
    </source>
</evidence>
<keyword evidence="3" id="KW-1185">Reference proteome</keyword>
<feature type="transmembrane region" description="Helical" evidence="1">
    <location>
        <begin position="31"/>
        <end position="52"/>
    </location>
</feature>
<reference evidence="2 3" key="1">
    <citation type="submission" date="2020-07" db="EMBL/GenBank/DDBJ databases">
        <title>Novel species isolated from subtropical streams in China.</title>
        <authorList>
            <person name="Lu H."/>
        </authorList>
    </citation>
    <scope>NUCLEOTIDE SEQUENCE [LARGE SCALE GENOMIC DNA]</scope>
    <source>
        <strain evidence="2 3">FT3S</strain>
    </source>
</reference>
<evidence type="ECO:0000256" key="1">
    <source>
        <dbReference type="SAM" id="Phobius"/>
    </source>
</evidence>
<gene>
    <name evidence="2" type="ORF">H3H36_19255</name>
</gene>
<dbReference type="AlphaFoldDB" id="A0A7W2EKE7"/>
<proteinExistence type="predicted"/>
<evidence type="ECO:0000313" key="3">
    <source>
        <dbReference type="Proteomes" id="UP000566711"/>
    </source>
</evidence>
<comment type="caution">
    <text evidence="2">The sequence shown here is derived from an EMBL/GenBank/DDBJ whole genome shotgun (WGS) entry which is preliminary data.</text>
</comment>
<feature type="transmembrane region" description="Helical" evidence="1">
    <location>
        <begin position="87"/>
        <end position="109"/>
    </location>
</feature>
<organism evidence="2 3">
    <name type="scientific">Rugamonas fusca</name>
    <dbReference type="NCBI Taxonomy" id="2758568"/>
    <lineage>
        <taxon>Bacteria</taxon>
        <taxon>Pseudomonadati</taxon>
        <taxon>Pseudomonadota</taxon>
        <taxon>Betaproteobacteria</taxon>
        <taxon>Burkholderiales</taxon>
        <taxon>Oxalobacteraceae</taxon>
        <taxon>Telluria group</taxon>
        <taxon>Rugamonas</taxon>
    </lineage>
</organism>
<sequence length="112" mass="11575">MKPSVKAALWSGLVFPGLGHMLALRRPLRGCLFLLPTALGWAYLLGGLLPLVNTLSEQLVNGTLAPDPDQLAQRVAESGMGGAGPGVVLLVCTVCWIGSVVDSFLAGAAPRP</sequence>
<protein>
    <submittedName>
        <fullName evidence="2">Uncharacterized protein</fullName>
    </submittedName>
</protein>
<keyword evidence="1" id="KW-1133">Transmembrane helix</keyword>
<dbReference type="Proteomes" id="UP000566711">
    <property type="component" value="Unassembled WGS sequence"/>
</dbReference>